<name>A0A421DL09_9GAMM</name>
<evidence type="ECO:0000313" key="3">
    <source>
        <dbReference type="EMBL" id="RLM20321.1"/>
    </source>
</evidence>
<evidence type="ECO:0000256" key="1">
    <source>
        <dbReference type="SAM" id="Coils"/>
    </source>
</evidence>
<proteinExistence type="predicted"/>
<feature type="region of interest" description="Disordered" evidence="2">
    <location>
        <begin position="608"/>
        <end position="640"/>
    </location>
</feature>
<gene>
    <name evidence="3" type="ORF">BIY29_15545</name>
</gene>
<evidence type="ECO:0000313" key="4">
    <source>
        <dbReference type="Proteomes" id="UP000285648"/>
    </source>
</evidence>
<accession>A0A421DL09</accession>
<feature type="coiled-coil region" evidence="1">
    <location>
        <begin position="179"/>
        <end position="206"/>
    </location>
</feature>
<feature type="compositionally biased region" description="Polar residues" evidence="2">
    <location>
        <begin position="616"/>
        <end position="632"/>
    </location>
</feature>
<organism evidence="3 4">
    <name type="scientific">Brenneria alni</name>
    <dbReference type="NCBI Taxonomy" id="71656"/>
    <lineage>
        <taxon>Bacteria</taxon>
        <taxon>Pseudomonadati</taxon>
        <taxon>Pseudomonadota</taxon>
        <taxon>Gammaproteobacteria</taxon>
        <taxon>Enterobacterales</taxon>
        <taxon>Pectobacteriaceae</taxon>
        <taxon>Brenneria</taxon>
    </lineage>
</organism>
<protein>
    <submittedName>
        <fullName evidence="3">Uncharacterized protein</fullName>
    </submittedName>
</protein>
<dbReference type="EMBL" id="MJLZ01000041">
    <property type="protein sequence ID" value="RLM20321.1"/>
    <property type="molecule type" value="Genomic_DNA"/>
</dbReference>
<comment type="caution">
    <text evidence="3">The sequence shown here is derived from an EMBL/GenBank/DDBJ whole genome shotgun (WGS) entry which is preliminary data.</text>
</comment>
<dbReference type="AlphaFoldDB" id="A0A421DL09"/>
<sequence>MPERRQELFDGYRLNLMERSDAGTPRIDGALPRLLGSILEANPGARFNDAATYLPGISPLPRLADATFADQLNTIAARSGPNDPPDVQDTAQVFAEFAGQLGAYLEYAHLLHDTALREPNLDQADRADIRRSQTALASAAREAIREVPDALETSLRKVEANLALVEHELANDSPSNERVQTLQTEIQAHKQTLAFLQNVLADYQTRPETSHLSTVRAHLDLQDVQERLAKPIGTVDRSKIIIGSAISQGVQTFLHLGEVRSWMNVIADNHISRSDALGVLGRAGLSGSVTGLAHEAIGGFMKPVIESGLQAIGIPTLKPVKADAIVPKPLHSAVGEYGEMLQKSSQALADEKAQVDQEHLRVSNKQLRSDTVLALGDTIAYIPRSAIQTLRQGLEDLGGFNLDTPHVLSSFSAIGSGMAGAAKAAVQLKTTYTDPQGRTFHTFEPQRTSQTSLPHKLKQSLDITQAKVRSNFYSKMASGVQAATLSGIVPKTSDSEPINGAQRAKNALLSMAGPVAYLSSIYANQAVPSEIKAHKGKIEPGDRLANAAFNIAAQNRPHLPRATGADSYLRPLENTYHALRGVLQVAPQATTEALNLLDRGVTEVVRRTAAAVKSNEPPSSQTVDDQPTSSTPPQAPGSHP</sequence>
<dbReference type="Proteomes" id="UP000285648">
    <property type="component" value="Unassembled WGS sequence"/>
</dbReference>
<keyword evidence="1" id="KW-0175">Coiled coil</keyword>
<evidence type="ECO:0000256" key="2">
    <source>
        <dbReference type="SAM" id="MobiDB-lite"/>
    </source>
</evidence>
<reference evidence="3 4" key="1">
    <citation type="submission" date="2016-09" db="EMBL/GenBank/DDBJ databases">
        <authorList>
            <person name="Doonan J."/>
            <person name="Pachebat J.A."/>
            <person name="Golyshin P.N."/>
            <person name="Denman S."/>
            <person name="Mcdonald J.E."/>
        </authorList>
    </citation>
    <scope>NUCLEOTIDE SEQUENCE [LARGE SCALE GENOMIC DNA]</scope>
    <source>
        <strain evidence="3 4">NCPPB 3934</strain>
    </source>
</reference>
<keyword evidence="4" id="KW-1185">Reference proteome</keyword>